<keyword evidence="4" id="KW-0410">Iron transport</keyword>
<keyword evidence="13" id="KW-0732">Signal</keyword>
<dbReference type="Proteomes" id="UP000320359">
    <property type="component" value="Unassembled WGS sequence"/>
</dbReference>
<accession>A0A552WZN5</accession>
<evidence type="ECO:0000256" key="5">
    <source>
        <dbReference type="ARBA" id="ARBA00022692"/>
    </source>
</evidence>
<evidence type="ECO:0000256" key="4">
    <source>
        <dbReference type="ARBA" id="ARBA00022496"/>
    </source>
</evidence>
<dbReference type="InterPro" id="IPR036942">
    <property type="entry name" value="Beta-barrel_TonB_sf"/>
</dbReference>
<evidence type="ECO:0000313" key="17">
    <source>
        <dbReference type="Proteomes" id="UP000320359"/>
    </source>
</evidence>
<dbReference type="AlphaFoldDB" id="A0A552WZN5"/>
<evidence type="ECO:0000259" key="15">
    <source>
        <dbReference type="Pfam" id="PF07715"/>
    </source>
</evidence>
<comment type="caution">
    <text evidence="16">The sequence shown here is derived from an EMBL/GenBank/DDBJ whole genome shotgun (WGS) entry which is preliminary data.</text>
</comment>
<dbReference type="InterPro" id="IPR000531">
    <property type="entry name" value="Beta-barrel_TonB"/>
</dbReference>
<reference evidence="16 17" key="1">
    <citation type="submission" date="2019-07" db="EMBL/GenBank/DDBJ databases">
        <authorList>
            <person name="Yang M."/>
            <person name="Zhao D."/>
            <person name="Xiang H."/>
        </authorList>
    </citation>
    <scope>NUCLEOTIDE SEQUENCE [LARGE SCALE GENOMIC DNA]</scope>
    <source>
        <strain evidence="16 17">IM1326</strain>
    </source>
</reference>
<dbReference type="InterPro" id="IPR012910">
    <property type="entry name" value="Plug_dom"/>
</dbReference>
<dbReference type="InterPro" id="IPR039426">
    <property type="entry name" value="TonB-dep_rcpt-like"/>
</dbReference>
<evidence type="ECO:0000256" key="8">
    <source>
        <dbReference type="ARBA" id="ARBA00023077"/>
    </source>
</evidence>
<dbReference type="PANTHER" id="PTHR32552">
    <property type="entry name" value="FERRICHROME IRON RECEPTOR-RELATED"/>
    <property type="match status" value="1"/>
</dbReference>
<comment type="subcellular location">
    <subcellularLocation>
        <location evidence="1 11">Cell outer membrane</location>
        <topology evidence="1 11">Multi-pass membrane protein</topology>
    </subcellularLocation>
</comment>
<evidence type="ECO:0000256" key="7">
    <source>
        <dbReference type="ARBA" id="ARBA00023065"/>
    </source>
</evidence>
<evidence type="ECO:0000256" key="11">
    <source>
        <dbReference type="PROSITE-ProRule" id="PRU01360"/>
    </source>
</evidence>
<keyword evidence="3 11" id="KW-1134">Transmembrane beta strand</keyword>
<keyword evidence="9 11" id="KW-0472">Membrane</keyword>
<dbReference type="GO" id="GO:0009279">
    <property type="term" value="C:cell outer membrane"/>
    <property type="evidence" value="ECO:0007669"/>
    <property type="project" value="UniProtKB-SubCell"/>
</dbReference>
<protein>
    <submittedName>
        <fullName evidence="16">Outer membrane beta-barrel protein</fullName>
    </submittedName>
</protein>
<dbReference type="SUPFAM" id="SSF56935">
    <property type="entry name" value="Porins"/>
    <property type="match status" value="1"/>
</dbReference>
<feature type="chain" id="PRO_5022063307" evidence="13">
    <location>
        <begin position="35"/>
        <end position="773"/>
    </location>
</feature>
<evidence type="ECO:0000256" key="1">
    <source>
        <dbReference type="ARBA" id="ARBA00004571"/>
    </source>
</evidence>
<dbReference type="Gene3D" id="2.40.170.20">
    <property type="entry name" value="TonB-dependent receptor, beta-barrel domain"/>
    <property type="match status" value="1"/>
</dbReference>
<dbReference type="Pfam" id="PF07715">
    <property type="entry name" value="Plug"/>
    <property type="match status" value="1"/>
</dbReference>
<dbReference type="OrthoDB" id="7051185at2"/>
<evidence type="ECO:0000259" key="14">
    <source>
        <dbReference type="Pfam" id="PF00593"/>
    </source>
</evidence>
<dbReference type="PROSITE" id="PS52016">
    <property type="entry name" value="TONB_DEPENDENT_REC_3"/>
    <property type="match status" value="1"/>
</dbReference>
<sequence>MSTTNATPWRFRHSLCAAAVSAALLGLSSMPTLAQEAEEAEATEATEEVRRLERIQVTARRTVENLQEVPVAVTSLSEAELLERGIDSIIEISQFSPNTTLQQSRATNSTITAFIRGVGQEDPLWGYEPGVGIYIDDVYVARPQGAVLDILNVERIEVLRGPQGTLYGKNTIGGAVKYVTKTMSGDKEFDISATRGSYNQMDIKATGQIPLVKDHLYFGFGYANMQRNGYGQFLVSDLPNQDTHNYNKDVVAYRATLEWRPNDEVFFRLNYDNTDDKSNSKGGYRLIPSILTNAPVPNSVYDSYTSLPTWNRVETKGWSLLGEWEYSDTTTFRSITAQRENYSPVNIDFDNTALRIFDVPAIYEDDWFTQELQMNYRTDNLSMVSGLYYYEADSCGIFDAILEEFGKSLGLPGLTREVSGCSNSTSTAIYSQGTYYIDDKWSVTAGLRYTRDEKEALVRNGLIFDTVYPESGWIPGYVRGPNVGTPVVLDDKARWSKFTPKFGVEYRYSPDTMFYASFSQGFKSGTFNPRAEVAEPAADPEDVYSYEIGVKTDLTDTFRVNATAFYLDHKNRQYISVFPDPNDATALNQRLGNVGRSDATGLEVEFVWLPMDDLRLYGNVGLIDANFKNVFSFDPNQGQIDITDQFSITNTPSTTANLGFTYDMDVDNGSLRFVGNYAYRGSYDVVELNNLLTQSAYGILNLGVNWYSPTGSWTVGLHGKNLTREEYLVGNYSFVAPDPNNPGQFLPGLGGDTTLIGYYGAPRTVSLTVGYRF</sequence>
<evidence type="ECO:0000256" key="9">
    <source>
        <dbReference type="ARBA" id="ARBA00023136"/>
    </source>
</evidence>
<evidence type="ECO:0000256" key="10">
    <source>
        <dbReference type="ARBA" id="ARBA00023237"/>
    </source>
</evidence>
<organism evidence="16 17">
    <name type="scientific">Aliidiomarina halalkaliphila</name>
    <dbReference type="NCBI Taxonomy" id="2593535"/>
    <lineage>
        <taxon>Bacteria</taxon>
        <taxon>Pseudomonadati</taxon>
        <taxon>Pseudomonadota</taxon>
        <taxon>Gammaproteobacteria</taxon>
        <taxon>Alteromonadales</taxon>
        <taxon>Idiomarinaceae</taxon>
        <taxon>Aliidiomarina</taxon>
    </lineage>
</organism>
<keyword evidence="2 11" id="KW-0813">Transport</keyword>
<feature type="domain" description="TonB-dependent receptor plug" evidence="15">
    <location>
        <begin position="66"/>
        <end position="175"/>
    </location>
</feature>
<keyword evidence="7" id="KW-0406">Ion transport</keyword>
<evidence type="ECO:0000256" key="13">
    <source>
        <dbReference type="SAM" id="SignalP"/>
    </source>
</evidence>
<evidence type="ECO:0000256" key="2">
    <source>
        <dbReference type="ARBA" id="ARBA00022448"/>
    </source>
</evidence>
<keyword evidence="6" id="KW-0408">Iron</keyword>
<comment type="similarity">
    <text evidence="11 12">Belongs to the TonB-dependent receptor family.</text>
</comment>
<keyword evidence="5 11" id="KW-0812">Transmembrane</keyword>
<name>A0A552WZN5_9GAMM</name>
<evidence type="ECO:0000256" key="6">
    <source>
        <dbReference type="ARBA" id="ARBA00023004"/>
    </source>
</evidence>
<gene>
    <name evidence="16" type="ORF">FM042_08880</name>
</gene>
<evidence type="ECO:0000256" key="3">
    <source>
        <dbReference type="ARBA" id="ARBA00022452"/>
    </source>
</evidence>
<evidence type="ECO:0000256" key="12">
    <source>
        <dbReference type="RuleBase" id="RU003357"/>
    </source>
</evidence>
<evidence type="ECO:0000313" key="16">
    <source>
        <dbReference type="EMBL" id="TRW48288.1"/>
    </source>
</evidence>
<keyword evidence="8 12" id="KW-0798">TonB box</keyword>
<dbReference type="GO" id="GO:0006826">
    <property type="term" value="P:iron ion transport"/>
    <property type="evidence" value="ECO:0007669"/>
    <property type="project" value="UniProtKB-KW"/>
</dbReference>
<dbReference type="RefSeq" id="WP_143236080.1">
    <property type="nucleotide sequence ID" value="NZ_VJWL01000003.1"/>
</dbReference>
<keyword evidence="17" id="KW-1185">Reference proteome</keyword>
<proteinExistence type="inferred from homology"/>
<feature type="signal peptide" evidence="13">
    <location>
        <begin position="1"/>
        <end position="34"/>
    </location>
</feature>
<feature type="domain" description="TonB-dependent receptor-like beta-barrel" evidence="14">
    <location>
        <begin position="259"/>
        <end position="722"/>
    </location>
</feature>
<dbReference type="Pfam" id="PF00593">
    <property type="entry name" value="TonB_dep_Rec_b-barrel"/>
    <property type="match status" value="1"/>
</dbReference>
<dbReference type="PANTHER" id="PTHR32552:SF81">
    <property type="entry name" value="TONB-DEPENDENT OUTER MEMBRANE RECEPTOR"/>
    <property type="match status" value="1"/>
</dbReference>
<dbReference type="EMBL" id="VJWL01000003">
    <property type="protein sequence ID" value="TRW48288.1"/>
    <property type="molecule type" value="Genomic_DNA"/>
</dbReference>
<keyword evidence="10 11" id="KW-0998">Cell outer membrane</keyword>